<organism evidence="2 3">
    <name type="scientific">Ceratobasidium theobromae</name>
    <dbReference type="NCBI Taxonomy" id="1582974"/>
    <lineage>
        <taxon>Eukaryota</taxon>
        <taxon>Fungi</taxon>
        <taxon>Dikarya</taxon>
        <taxon>Basidiomycota</taxon>
        <taxon>Agaricomycotina</taxon>
        <taxon>Agaricomycetes</taxon>
        <taxon>Cantharellales</taxon>
        <taxon>Ceratobasidiaceae</taxon>
        <taxon>Ceratobasidium</taxon>
    </lineage>
</organism>
<dbReference type="Proteomes" id="UP000383932">
    <property type="component" value="Unassembled WGS sequence"/>
</dbReference>
<feature type="transmembrane region" description="Helical" evidence="1">
    <location>
        <begin position="26"/>
        <end position="44"/>
    </location>
</feature>
<evidence type="ECO:0008006" key="4">
    <source>
        <dbReference type="Google" id="ProtNLM"/>
    </source>
</evidence>
<keyword evidence="1" id="KW-0472">Membrane</keyword>
<feature type="transmembrane region" description="Helical" evidence="1">
    <location>
        <begin position="75"/>
        <end position="96"/>
    </location>
</feature>
<feature type="transmembrane region" description="Helical" evidence="1">
    <location>
        <begin position="219"/>
        <end position="248"/>
    </location>
</feature>
<accession>A0A5N5QUA5</accession>
<dbReference type="EMBL" id="SSOP01000011">
    <property type="protein sequence ID" value="KAB5595209.1"/>
    <property type="molecule type" value="Genomic_DNA"/>
</dbReference>
<sequence length="342" mass="38770">MESVNDCRIHMDGGILDYQIDIGTRYAVYGSAFLTICLGYLAIVKINEAIHQDLFADDEAGDDKMYNCIEKHKKIMRPICTTLNLTGIAMVCAAFANQSRNVQQRVAESSDENANPQGPFTLFHAYTLLSLLWLITLIGMMMHVQTWIFYMIHRQWSFVGRSTDRLISSIWVGTHWYLLQVGFMGVYGYYVSTNRQSFPPTPCNISPFSNGGFRMFARVVYIIAMIPVVNVGLLCALLVGTVWALSWIATYLRDRHAQVVAFNPAVFSFFWFFVCSIIALVITITTEAILFAGTDGQNIWSFGSLLALFLLVIPAETFVGQLYSTLAPNWLQRLRHRQYNNI</sequence>
<gene>
    <name evidence="2" type="ORF">CTheo_1287</name>
</gene>
<evidence type="ECO:0000313" key="2">
    <source>
        <dbReference type="EMBL" id="KAB5595209.1"/>
    </source>
</evidence>
<protein>
    <recommendedName>
        <fullName evidence="4">Transmembrane protein</fullName>
    </recommendedName>
</protein>
<keyword evidence="3" id="KW-1185">Reference proteome</keyword>
<dbReference type="OrthoDB" id="3190653at2759"/>
<reference evidence="2 3" key="1">
    <citation type="journal article" date="2019" name="Fungal Biol. Biotechnol.">
        <title>Draft genome sequence of fastidious pathogen Ceratobasidium theobromae, which causes vascular-streak dieback in Theobroma cacao.</title>
        <authorList>
            <person name="Ali S.S."/>
            <person name="Asman A."/>
            <person name="Shao J."/>
            <person name="Firmansyah A.P."/>
            <person name="Susilo A.W."/>
            <person name="Rosmana A."/>
            <person name="McMahon P."/>
            <person name="Junaid M."/>
            <person name="Guest D."/>
            <person name="Kheng T.Y."/>
            <person name="Meinhardt L.W."/>
            <person name="Bailey B.A."/>
        </authorList>
    </citation>
    <scope>NUCLEOTIDE SEQUENCE [LARGE SCALE GENOMIC DNA]</scope>
    <source>
        <strain evidence="2 3">CT2</strain>
    </source>
</reference>
<keyword evidence="1" id="KW-0812">Transmembrane</keyword>
<keyword evidence="1" id="KW-1133">Transmembrane helix</keyword>
<evidence type="ECO:0000313" key="3">
    <source>
        <dbReference type="Proteomes" id="UP000383932"/>
    </source>
</evidence>
<evidence type="ECO:0000256" key="1">
    <source>
        <dbReference type="SAM" id="Phobius"/>
    </source>
</evidence>
<feature type="transmembrane region" description="Helical" evidence="1">
    <location>
        <begin position="269"/>
        <end position="293"/>
    </location>
</feature>
<dbReference type="AlphaFoldDB" id="A0A5N5QUA5"/>
<name>A0A5N5QUA5_9AGAM</name>
<feature type="transmembrane region" description="Helical" evidence="1">
    <location>
        <begin position="170"/>
        <end position="190"/>
    </location>
</feature>
<feature type="transmembrane region" description="Helical" evidence="1">
    <location>
        <begin position="299"/>
        <end position="323"/>
    </location>
</feature>
<feature type="transmembrane region" description="Helical" evidence="1">
    <location>
        <begin position="125"/>
        <end position="150"/>
    </location>
</feature>
<proteinExistence type="predicted"/>
<comment type="caution">
    <text evidence="2">The sequence shown here is derived from an EMBL/GenBank/DDBJ whole genome shotgun (WGS) entry which is preliminary data.</text>
</comment>